<evidence type="ECO:0000256" key="1">
    <source>
        <dbReference type="SAM" id="Phobius"/>
    </source>
</evidence>
<dbReference type="EMBL" id="WHOB01000086">
    <property type="protein sequence ID" value="NOU82721.1"/>
    <property type="molecule type" value="Genomic_DNA"/>
</dbReference>
<comment type="caution">
    <text evidence="3">The sequence shown here is derived from an EMBL/GenBank/DDBJ whole genome shotgun (WGS) entry which is preliminary data.</text>
</comment>
<keyword evidence="1" id="KW-1133">Transmembrane helix</keyword>
<dbReference type="Pfam" id="PF14501">
    <property type="entry name" value="HATPase_c_5"/>
    <property type="match status" value="1"/>
</dbReference>
<dbReference type="SUPFAM" id="SSF55874">
    <property type="entry name" value="ATPase domain of HSP90 chaperone/DNA topoisomerase II/histidine kinase"/>
    <property type="match status" value="1"/>
</dbReference>
<feature type="transmembrane region" description="Helical" evidence="1">
    <location>
        <begin position="144"/>
        <end position="162"/>
    </location>
</feature>
<gene>
    <name evidence="3" type="ORF">GC101_28055</name>
</gene>
<evidence type="ECO:0000313" key="3">
    <source>
        <dbReference type="EMBL" id="NOU82721.1"/>
    </source>
</evidence>
<dbReference type="RefSeq" id="WP_171720024.1">
    <property type="nucleotide sequence ID" value="NZ_WHOB01000086.1"/>
</dbReference>
<feature type="transmembrane region" description="Helical" evidence="1">
    <location>
        <begin position="16"/>
        <end position="35"/>
    </location>
</feature>
<feature type="transmembrane region" description="Helical" evidence="1">
    <location>
        <begin position="74"/>
        <end position="92"/>
    </location>
</feature>
<feature type="transmembrane region" description="Helical" evidence="1">
    <location>
        <begin position="208"/>
        <end position="226"/>
    </location>
</feature>
<dbReference type="InterPro" id="IPR036890">
    <property type="entry name" value="HATPase_C_sf"/>
</dbReference>
<organism evidence="3 4">
    <name type="scientific">Paenibacillus phytohabitans</name>
    <dbReference type="NCBI Taxonomy" id="2654978"/>
    <lineage>
        <taxon>Bacteria</taxon>
        <taxon>Bacillati</taxon>
        <taxon>Bacillota</taxon>
        <taxon>Bacilli</taxon>
        <taxon>Bacillales</taxon>
        <taxon>Paenibacillaceae</taxon>
        <taxon>Paenibacillus</taxon>
    </lineage>
</organism>
<reference evidence="3 4" key="1">
    <citation type="submission" date="2019-10" db="EMBL/GenBank/DDBJ databases">
        <title>Description of Paenibacillus terricola sp. nov.</title>
        <authorList>
            <person name="Carlier A."/>
            <person name="Qi S."/>
        </authorList>
    </citation>
    <scope>NUCLEOTIDE SEQUENCE [LARGE SCALE GENOMIC DNA]</scope>
    <source>
        <strain evidence="3 4">LMG 31459</strain>
    </source>
</reference>
<keyword evidence="4" id="KW-1185">Reference proteome</keyword>
<evidence type="ECO:0000259" key="2">
    <source>
        <dbReference type="Pfam" id="PF14501"/>
    </source>
</evidence>
<keyword evidence="1" id="KW-0812">Transmembrane</keyword>
<dbReference type="Proteomes" id="UP000596857">
    <property type="component" value="Unassembled WGS sequence"/>
</dbReference>
<protein>
    <submittedName>
        <fullName evidence="3">GHKL domain-containing protein</fullName>
    </submittedName>
</protein>
<accession>A0ABX1YPB6</accession>
<feature type="transmembrane region" description="Helical" evidence="1">
    <location>
        <begin position="174"/>
        <end position="196"/>
    </location>
</feature>
<dbReference type="InterPro" id="IPR032834">
    <property type="entry name" value="NatK-like_C"/>
</dbReference>
<dbReference type="CDD" id="cd16935">
    <property type="entry name" value="HATPase_AgrC-ComD-like"/>
    <property type="match status" value="1"/>
</dbReference>
<name>A0ABX1YPB6_9BACL</name>
<feature type="transmembrane region" description="Helical" evidence="1">
    <location>
        <begin position="47"/>
        <end position="68"/>
    </location>
</feature>
<feature type="domain" description="Sensor histidine kinase NatK-like C-terminal" evidence="2">
    <location>
        <begin position="340"/>
        <end position="440"/>
    </location>
</feature>
<sequence length="443" mass="51359">MSELINNLLGVYSKQFIIRSASMIEILFCIFILTLPFQKTKRFGMKVIIIIPLALPLILAIAVVNSLYPSPFSGLLNIFTYLFVLMALYFLYQENFSELLLCLCGAVAIKLIVGRLYEILIILLDKNPYETLSLFKEMVPWRDWPLYFLIHFIFILLFAFFFRRTKVFEHDKTNKILIITFSLTFILVTEILSSFSRKFEGENSILDFIIRIFAILYALLTLLLRTRILETSKLKQDLLIMDELLYSEKKQFDNMRSEIDIINMKAHDLRQQLSNISYKLTNQEVDSLKAAIEVYDTTIKTGSDILDVILYKKQLYCEKNGIRMSCMADGRCLSFISSTHLYSLLSNAIENALEAVTTVSNDNKRTLSISIGEENGVIAIHVTNYFESELMISDQLPQTIKHDKNRHGFGIKSMRHIAEQYNGILSFHTEEDIFYLHIYFLNS</sequence>
<feature type="transmembrane region" description="Helical" evidence="1">
    <location>
        <begin position="99"/>
        <end position="124"/>
    </location>
</feature>
<dbReference type="Gene3D" id="3.30.565.10">
    <property type="entry name" value="Histidine kinase-like ATPase, C-terminal domain"/>
    <property type="match status" value="1"/>
</dbReference>
<keyword evidence="1" id="KW-0472">Membrane</keyword>
<proteinExistence type="predicted"/>
<evidence type="ECO:0000313" key="4">
    <source>
        <dbReference type="Proteomes" id="UP000596857"/>
    </source>
</evidence>